<dbReference type="PANTHER" id="PTHR11700">
    <property type="entry name" value="30S RIBOSOMAL PROTEIN S10 FAMILY MEMBER"/>
    <property type="match status" value="1"/>
</dbReference>
<dbReference type="Proteomes" id="UP000034694">
    <property type="component" value="Unassembled WGS sequence"/>
</dbReference>
<reference evidence="6 7" key="1">
    <citation type="journal article" date="2015" name="Nature">
        <title>rRNA introns, odd ribosomes, and small enigmatic genomes across a large radiation of phyla.</title>
        <authorList>
            <person name="Brown C.T."/>
            <person name="Hug L.A."/>
            <person name="Thomas B.C."/>
            <person name="Sharon I."/>
            <person name="Castelle C.J."/>
            <person name="Singh A."/>
            <person name="Wilkins M.J."/>
            <person name="Williams K.H."/>
            <person name="Banfield J.F."/>
        </authorList>
    </citation>
    <scope>NUCLEOTIDE SEQUENCE [LARGE SCALE GENOMIC DNA]</scope>
</reference>
<dbReference type="GO" id="GO:0000049">
    <property type="term" value="F:tRNA binding"/>
    <property type="evidence" value="ECO:0007669"/>
    <property type="project" value="UniProtKB-UniRule"/>
</dbReference>
<dbReference type="NCBIfam" id="NF001861">
    <property type="entry name" value="PRK00596.1"/>
    <property type="match status" value="1"/>
</dbReference>
<dbReference type="AlphaFoldDB" id="A0A0G1UWH0"/>
<proteinExistence type="inferred from homology"/>
<dbReference type="HAMAP" id="MF_00508">
    <property type="entry name" value="Ribosomal_uS10"/>
    <property type="match status" value="1"/>
</dbReference>
<dbReference type="PRINTS" id="PR00971">
    <property type="entry name" value="RIBOSOMALS10"/>
</dbReference>
<dbReference type="InterPro" id="IPR036838">
    <property type="entry name" value="Ribosomal_uS10_dom_sf"/>
</dbReference>
<dbReference type="SUPFAM" id="SSF54999">
    <property type="entry name" value="Ribosomal protein S10"/>
    <property type="match status" value="1"/>
</dbReference>
<dbReference type="GO" id="GO:0003735">
    <property type="term" value="F:structural constituent of ribosome"/>
    <property type="evidence" value="ECO:0007669"/>
    <property type="project" value="InterPro"/>
</dbReference>
<evidence type="ECO:0000256" key="1">
    <source>
        <dbReference type="ARBA" id="ARBA00007102"/>
    </source>
</evidence>
<evidence type="ECO:0000313" key="6">
    <source>
        <dbReference type="EMBL" id="KKU98502.1"/>
    </source>
</evidence>
<dbReference type="GO" id="GO:0006412">
    <property type="term" value="P:translation"/>
    <property type="evidence" value="ECO:0007669"/>
    <property type="project" value="UniProtKB-UniRule"/>
</dbReference>
<evidence type="ECO:0000256" key="4">
    <source>
        <dbReference type="HAMAP-Rule" id="MF_00508"/>
    </source>
</evidence>
<dbReference type="InterPro" id="IPR018268">
    <property type="entry name" value="Ribosomal_uS10_CS"/>
</dbReference>
<dbReference type="GO" id="GO:0005840">
    <property type="term" value="C:ribosome"/>
    <property type="evidence" value="ECO:0007669"/>
    <property type="project" value="UniProtKB-KW"/>
</dbReference>
<comment type="similarity">
    <text evidence="1 4">Belongs to the universal ribosomal protein uS10 family.</text>
</comment>
<protein>
    <recommendedName>
        <fullName evidence="4">Small ribosomal subunit protein uS10</fullName>
    </recommendedName>
</protein>
<evidence type="ECO:0000256" key="3">
    <source>
        <dbReference type="ARBA" id="ARBA00023274"/>
    </source>
</evidence>
<dbReference type="Gene3D" id="3.30.70.600">
    <property type="entry name" value="Ribosomal protein S10 domain"/>
    <property type="match status" value="1"/>
</dbReference>
<evidence type="ECO:0000313" key="7">
    <source>
        <dbReference type="Proteomes" id="UP000034694"/>
    </source>
</evidence>
<dbReference type="InterPro" id="IPR001848">
    <property type="entry name" value="Ribosomal_uS10"/>
</dbReference>
<dbReference type="GO" id="GO:1990904">
    <property type="term" value="C:ribonucleoprotein complex"/>
    <property type="evidence" value="ECO:0007669"/>
    <property type="project" value="UniProtKB-KW"/>
</dbReference>
<dbReference type="SMART" id="SM01403">
    <property type="entry name" value="Ribosomal_S10"/>
    <property type="match status" value="1"/>
</dbReference>
<comment type="subunit">
    <text evidence="4">Part of the 30S ribosomal subunit.</text>
</comment>
<comment type="caution">
    <text evidence="6">The sequence shown here is derived from an EMBL/GenBank/DDBJ whole genome shotgun (WGS) entry which is preliminary data.</text>
</comment>
<dbReference type="EMBL" id="LCPK01000001">
    <property type="protein sequence ID" value="KKU98502.1"/>
    <property type="molecule type" value="Genomic_DNA"/>
</dbReference>
<evidence type="ECO:0000256" key="2">
    <source>
        <dbReference type="ARBA" id="ARBA00022980"/>
    </source>
</evidence>
<organism evidence="6 7">
    <name type="scientific">Candidatus Amesbacteria bacterium GW2011_GWB1_48_13</name>
    <dbReference type="NCBI Taxonomy" id="1618362"/>
    <lineage>
        <taxon>Bacteria</taxon>
        <taxon>Candidatus Amesiibacteriota</taxon>
    </lineage>
</organism>
<comment type="function">
    <text evidence="4">Involved in the binding of tRNA to the ribosomes.</text>
</comment>
<dbReference type="PROSITE" id="PS00361">
    <property type="entry name" value="RIBOSOMAL_S10"/>
    <property type="match status" value="1"/>
</dbReference>
<gene>
    <name evidence="4" type="primary">rpsJ</name>
    <name evidence="6" type="ORF">UY28_C0001G0052</name>
</gene>
<name>A0A0G1UWH0_9BACT</name>
<keyword evidence="2 4" id="KW-0689">Ribosomal protein</keyword>
<sequence>MAKGRLRVKLKSFDHRVIDEAAAKILETALSTGAKAVGPVPLPTDRKLITVTTSPHVDKNARDHYEMLVHKRLIDIIDPTEAVKAENTSSEWTSVPINGFSDGSFVEAAQELMGKFQRPKGAAIIKLSEPDLDVGEAKEVLKQAGIKVTSIDNSGEYPVLEVEYMTGIRALLNLATKR</sequence>
<keyword evidence="3 4" id="KW-0687">Ribonucleoprotein</keyword>
<dbReference type="NCBIfam" id="TIGR01049">
    <property type="entry name" value="rpsJ_bact"/>
    <property type="match status" value="1"/>
</dbReference>
<dbReference type="InterPro" id="IPR027486">
    <property type="entry name" value="Ribosomal_uS10_dom"/>
</dbReference>
<accession>A0A0G1UWH0</accession>
<dbReference type="Pfam" id="PF00338">
    <property type="entry name" value="Ribosomal_S10"/>
    <property type="match status" value="1"/>
</dbReference>
<dbReference type="PATRIC" id="fig|1618362.3.peg.53"/>
<evidence type="ECO:0000259" key="5">
    <source>
        <dbReference type="SMART" id="SM01403"/>
    </source>
</evidence>
<feature type="domain" description="Small ribosomal subunit protein uS10" evidence="5">
    <location>
        <begin position="7"/>
        <end position="109"/>
    </location>
</feature>